<dbReference type="EMBL" id="CAJNOQ010036802">
    <property type="protein sequence ID" value="CAF1605738.1"/>
    <property type="molecule type" value="Genomic_DNA"/>
</dbReference>
<evidence type="ECO:0000313" key="3">
    <source>
        <dbReference type="EMBL" id="CAF4485589.1"/>
    </source>
</evidence>
<evidence type="ECO:0000313" key="2">
    <source>
        <dbReference type="EMBL" id="CAF1605738.1"/>
    </source>
</evidence>
<dbReference type="EMBL" id="CAJOBC010103378">
    <property type="protein sequence ID" value="CAF4485589.1"/>
    <property type="molecule type" value="Genomic_DNA"/>
</dbReference>
<sequence length="209" mass="22346">SSSFSTPPITTISSASKTTATSSSHDISVTTNTSALQTTTNTVAPQTTTSSSKDSFDLKEGKDFFLNVNYNQNNSLKASVKCNCTRLITLTLKAGKIQLSNFQKHLRTTNCNHIKSLKKIDEEQKKQSLQQFTSTSSSSTIVPLASTTPAQQQPILQVPAFVSTGAGASSVMTASSSSIQSPVTHTNSQKRGQPSSQFSSSQKTKRSRT</sequence>
<gene>
    <name evidence="2" type="ORF">GPM918_LOCUS42741</name>
    <name evidence="3" type="ORF">SRO942_LOCUS44057</name>
</gene>
<organism evidence="2 4">
    <name type="scientific">Didymodactylos carnosus</name>
    <dbReference type="NCBI Taxonomy" id="1234261"/>
    <lineage>
        <taxon>Eukaryota</taxon>
        <taxon>Metazoa</taxon>
        <taxon>Spiralia</taxon>
        <taxon>Gnathifera</taxon>
        <taxon>Rotifera</taxon>
        <taxon>Eurotatoria</taxon>
        <taxon>Bdelloidea</taxon>
        <taxon>Philodinida</taxon>
        <taxon>Philodinidae</taxon>
        <taxon>Didymodactylos</taxon>
    </lineage>
</organism>
<keyword evidence="4" id="KW-1185">Reference proteome</keyword>
<evidence type="ECO:0000256" key="1">
    <source>
        <dbReference type="SAM" id="MobiDB-lite"/>
    </source>
</evidence>
<feature type="region of interest" description="Disordered" evidence="1">
    <location>
        <begin position="1"/>
        <end position="32"/>
    </location>
</feature>
<accession>A0A816B8N4</accession>
<dbReference type="OrthoDB" id="10067228at2759"/>
<comment type="caution">
    <text evidence="2">The sequence shown here is derived from an EMBL/GenBank/DDBJ whole genome shotgun (WGS) entry which is preliminary data.</text>
</comment>
<evidence type="ECO:0000313" key="4">
    <source>
        <dbReference type="Proteomes" id="UP000663829"/>
    </source>
</evidence>
<name>A0A816B8N4_9BILA</name>
<feature type="non-terminal residue" evidence="2">
    <location>
        <position position="1"/>
    </location>
</feature>
<feature type="region of interest" description="Disordered" evidence="1">
    <location>
        <begin position="172"/>
        <end position="209"/>
    </location>
</feature>
<dbReference type="Proteomes" id="UP000663829">
    <property type="component" value="Unassembled WGS sequence"/>
</dbReference>
<dbReference type="Proteomes" id="UP000681722">
    <property type="component" value="Unassembled WGS sequence"/>
</dbReference>
<dbReference type="AlphaFoldDB" id="A0A816B8N4"/>
<protein>
    <submittedName>
        <fullName evidence="2">Uncharacterized protein</fullName>
    </submittedName>
</protein>
<reference evidence="2" key="1">
    <citation type="submission" date="2021-02" db="EMBL/GenBank/DDBJ databases">
        <authorList>
            <person name="Nowell W R."/>
        </authorList>
    </citation>
    <scope>NUCLEOTIDE SEQUENCE</scope>
</reference>
<proteinExistence type="predicted"/>
<feature type="compositionally biased region" description="Polar residues" evidence="1">
    <location>
        <begin position="179"/>
        <end position="202"/>
    </location>
</feature>